<evidence type="ECO:0000313" key="2">
    <source>
        <dbReference type="EMBL" id="MFC3615854.1"/>
    </source>
</evidence>
<feature type="chain" id="PRO_5046084513" evidence="1">
    <location>
        <begin position="18"/>
        <end position="263"/>
    </location>
</feature>
<dbReference type="InterPro" id="IPR036465">
    <property type="entry name" value="vWFA_dom_sf"/>
</dbReference>
<dbReference type="EMBL" id="JBHRXI010000025">
    <property type="protein sequence ID" value="MFC3615854.1"/>
    <property type="molecule type" value="Genomic_DNA"/>
</dbReference>
<organism evidence="2 3">
    <name type="scientific">Lutimaribacter marinistellae</name>
    <dbReference type="NCBI Taxonomy" id="1820329"/>
    <lineage>
        <taxon>Bacteria</taxon>
        <taxon>Pseudomonadati</taxon>
        <taxon>Pseudomonadota</taxon>
        <taxon>Alphaproteobacteria</taxon>
        <taxon>Rhodobacterales</taxon>
        <taxon>Roseobacteraceae</taxon>
        <taxon>Lutimaribacter</taxon>
    </lineage>
</organism>
<feature type="signal peptide" evidence="1">
    <location>
        <begin position="1"/>
        <end position="17"/>
    </location>
</feature>
<name>A0ABV7TK03_9RHOB</name>
<dbReference type="Gene3D" id="3.40.50.410">
    <property type="entry name" value="von Willebrand factor, type A domain"/>
    <property type="match status" value="1"/>
</dbReference>
<gene>
    <name evidence="2" type="ORF">ACFORG_19050</name>
</gene>
<evidence type="ECO:0000256" key="1">
    <source>
        <dbReference type="SAM" id="SignalP"/>
    </source>
</evidence>
<keyword evidence="1" id="KW-0732">Signal</keyword>
<dbReference type="SUPFAM" id="SSF53300">
    <property type="entry name" value="vWA-like"/>
    <property type="match status" value="1"/>
</dbReference>
<dbReference type="RefSeq" id="WP_386737135.1">
    <property type="nucleotide sequence ID" value="NZ_JBHRXI010000025.1"/>
</dbReference>
<dbReference type="Pfam" id="PF06707">
    <property type="entry name" value="DUF1194"/>
    <property type="match status" value="1"/>
</dbReference>
<keyword evidence="3" id="KW-1185">Reference proteome</keyword>
<sequence length="263" mass="29065">MVRVLVLCLLFATPALARDREVDVELFLAVDVSRSMNPDELEIQRRGYAQALQSDEVIAAILNGMIGNAAITYVEWAGTASQREVVPWTLIESAEDARAFAAQIIAHYDASMRRTSITQALRHAADAFEGNGFSGLRRVIDISGDGPNNQGGLVTAARDAVLARGITINGLPLMTEDALTPTWGIPDLDTYYIRCVIGGPGAFILPVTHWDQFAEAVQRKLVLEIAGNLPARLYRAQSRNLPPYDCEVGEKIWERNRRYLDWP</sequence>
<reference evidence="3" key="1">
    <citation type="journal article" date="2019" name="Int. J. Syst. Evol. Microbiol.">
        <title>The Global Catalogue of Microorganisms (GCM) 10K type strain sequencing project: providing services to taxonomists for standard genome sequencing and annotation.</title>
        <authorList>
            <consortium name="The Broad Institute Genomics Platform"/>
            <consortium name="The Broad Institute Genome Sequencing Center for Infectious Disease"/>
            <person name="Wu L."/>
            <person name="Ma J."/>
        </authorList>
    </citation>
    <scope>NUCLEOTIDE SEQUENCE [LARGE SCALE GENOMIC DNA]</scope>
    <source>
        <strain evidence="3">KCTC 42911</strain>
    </source>
</reference>
<evidence type="ECO:0000313" key="3">
    <source>
        <dbReference type="Proteomes" id="UP001595629"/>
    </source>
</evidence>
<proteinExistence type="predicted"/>
<comment type="caution">
    <text evidence="2">The sequence shown here is derived from an EMBL/GenBank/DDBJ whole genome shotgun (WGS) entry which is preliminary data.</text>
</comment>
<dbReference type="InterPro" id="IPR010607">
    <property type="entry name" value="DUF1194"/>
</dbReference>
<protein>
    <submittedName>
        <fullName evidence="2">DUF1194 domain-containing protein</fullName>
    </submittedName>
</protein>
<accession>A0ABV7TK03</accession>
<dbReference type="Proteomes" id="UP001595629">
    <property type="component" value="Unassembled WGS sequence"/>
</dbReference>
<dbReference type="CDD" id="cd00198">
    <property type="entry name" value="vWFA"/>
    <property type="match status" value="1"/>
</dbReference>